<dbReference type="PANTHER" id="PTHR33204">
    <property type="entry name" value="TRANSCRIPTIONAL REGULATOR, MARR FAMILY"/>
    <property type="match status" value="1"/>
</dbReference>
<organism evidence="5 6">
    <name type="scientific">Campylobacter canadensis</name>
    <dbReference type="NCBI Taxonomy" id="449520"/>
    <lineage>
        <taxon>Bacteria</taxon>
        <taxon>Pseudomonadati</taxon>
        <taxon>Campylobacterota</taxon>
        <taxon>Epsilonproteobacteria</taxon>
        <taxon>Campylobacterales</taxon>
        <taxon>Campylobacteraceae</taxon>
        <taxon>Campylobacter</taxon>
    </lineage>
</organism>
<dbReference type="Pfam" id="PF01638">
    <property type="entry name" value="HxlR"/>
    <property type="match status" value="1"/>
</dbReference>
<evidence type="ECO:0000256" key="2">
    <source>
        <dbReference type="ARBA" id="ARBA00023125"/>
    </source>
</evidence>
<keyword evidence="3" id="KW-0804">Transcription</keyword>
<evidence type="ECO:0000313" key="5">
    <source>
        <dbReference type="EMBL" id="MBZ7987831.1"/>
    </source>
</evidence>
<dbReference type="InterPro" id="IPR002577">
    <property type="entry name" value="HTH_HxlR"/>
</dbReference>
<reference evidence="5 6" key="1">
    <citation type="submission" date="2020-07" db="EMBL/GenBank/DDBJ databases">
        <title>Transfer of Campylobacter canadensis to the novel genus Avispirillum gen. nov., that also includes two novel species recovered from migratory waterfowl: Avispirillum anseris sp. nov. and Avispirillum brantae sp. nov.</title>
        <authorList>
            <person name="Miller W.G."/>
            <person name="Chapman M.H."/>
            <person name="Yee E."/>
            <person name="Inglis G.D."/>
        </authorList>
    </citation>
    <scope>NUCLEOTIDE SEQUENCE [LARGE SCALE GENOMIC DNA]</scope>
    <source>
        <strain evidence="5 6">L283</strain>
    </source>
</reference>
<comment type="caution">
    <text evidence="5">The sequence shown here is derived from an EMBL/GenBank/DDBJ whole genome shotgun (WGS) entry which is preliminary data.</text>
</comment>
<dbReference type="PROSITE" id="PS51118">
    <property type="entry name" value="HTH_HXLR"/>
    <property type="match status" value="1"/>
</dbReference>
<dbReference type="Proteomes" id="UP000786183">
    <property type="component" value="Unassembled WGS sequence"/>
</dbReference>
<dbReference type="InterPro" id="IPR036390">
    <property type="entry name" value="WH_DNA-bd_sf"/>
</dbReference>
<dbReference type="Gene3D" id="1.10.10.10">
    <property type="entry name" value="Winged helix-like DNA-binding domain superfamily/Winged helix DNA-binding domain"/>
    <property type="match status" value="1"/>
</dbReference>
<evidence type="ECO:0000259" key="4">
    <source>
        <dbReference type="PROSITE" id="PS51118"/>
    </source>
</evidence>
<keyword evidence="6" id="KW-1185">Reference proteome</keyword>
<name>A0ABS7WTX9_9BACT</name>
<proteinExistence type="predicted"/>
<dbReference type="PANTHER" id="PTHR33204:SF29">
    <property type="entry name" value="TRANSCRIPTIONAL REGULATOR"/>
    <property type="match status" value="1"/>
</dbReference>
<protein>
    <submittedName>
        <fullName evidence="5">Helix-turn-helix transcriptional regulator</fullName>
    </submittedName>
</protein>
<dbReference type="EMBL" id="JACGBB010000016">
    <property type="protein sequence ID" value="MBZ7987831.1"/>
    <property type="molecule type" value="Genomic_DNA"/>
</dbReference>
<keyword evidence="2" id="KW-0238">DNA-binding</keyword>
<evidence type="ECO:0000256" key="3">
    <source>
        <dbReference type="ARBA" id="ARBA00023163"/>
    </source>
</evidence>
<evidence type="ECO:0000256" key="1">
    <source>
        <dbReference type="ARBA" id="ARBA00023015"/>
    </source>
</evidence>
<dbReference type="InterPro" id="IPR036388">
    <property type="entry name" value="WH-like_DNA-bd_sf"/>
</dbReference>
<keyword evidence="1" id="KW-0805">Transcription regulation</keyword>
<feature type="domain" description="HTH hxlR-type" evidence="4">
    <location>
        <begin position="13"/>
        <end position="112"/>
    </location>
</feature>
<dbReference type="SUPFAM" id="SSF46785">
    <property type="entry name" value="Winged helix' DNA-binding domain"/>
    <property type="match status" value="1"/>
</dbReference>
<gene>
    <name evidence="5" type="ORF">AVCANL283_06955</name>
</gene>
<evidence type="ECO:0000313" key="6">
    <source>
        <dbReference type="Proteomes" id="UP000786183"/>
    </source>
</evidence>
<sequence length="113" mass="13186">MTKENSQCNLEECGFNYTLSLISGKYKMSILYCLFRYEIVRYNELKRFLNSISFKTLTNALRELENDGLIIRKEYAQIPPKVEYSLSKRGQSLIPILQAMCDWGEEKKGDKNA</sequence>
<accession>A0ABS7WTX9</accession>
<dbReference type="NCBIfam" id="NF047367">
    <property type="entry name" value="redox_TF_RrpA"/>
    <property type="match status" value="1"/>
</dbReference>